<proteinExistence type="predicted"/>
<name>A0A381WXI7_9ZZZZ</name>
<evidence type="ECO:0008006" key="2">
    <source>
        <dbReference type="Google" id="ProtNLM"/>
    </source>
</evidence>
<protein>
    <recommendedName>
        <fullName evidence="2">Glycosyltransferase subfamily 4-like N-terminal domain-containing protein</fullName>
    </recommendedName>
</protein>
<dbReference type="EMBL" id="UINC01013191">
    <property type="protein sequence ID" value="SVA57150.1"/>
    <property type="molecule type" value="Genomic_DNA"/>
</dbReference>
<organism evidence="1">
    <name type="scientific">marine metagenome</name>
    <dbReference type="NCBI Taxonomy" id="408172"/>
    <lineage>
        <taxon>unclassified sequences</taxon>
        <taxon>metagenomes</taxon>
        <taxon>ecological metagenomes</taxon>
    </lineage>
</organism>
<dbReference type="AlphaFoldDB" id="A0A381WXI7"/>
<dbReference type="SUPFAM" id="SSF53756">
    <property type="entry name" value="UDP-Glycosyltransferase/glycogen phosphorylase"/>
    <property type="match status" value="1"/>
</dbReference>
<accession>A0A381WXI7</accession>
<reference evidence="1" key="1">
    <citation type="submission" date="2018-05" db="EMBL/GenBank/DDBJ databases">
        <authorList>
            <person name="Lanie J.A."/>
            <person name="Ng W.-L."/>
            <person name="Kazmierczak K.M."/>
            <person name="Andrzejewski T.M."/>
            <person name="Davidsen T.M."/>
            <person name="Wayne K.J."/>
            <person name="Tettelin H."/>
            <person name="Glass J.I."/>
            <person name="Rusch D."/>
            <person name="Podicherti R."/>
            <person name="Tsui H.-C.T."/>
            <person name="Winkler M.E."/>
        </authorList>
    </citation>
    <scope>NUCLEOTIDE SEQUENCE</scope>
</reference>
<sequence length="384" mass="43140">MGDERCRMGLSLWLLSAGTQFNRMDESRVEESQALTAGAQGGRLYGYVPYSRDLERPADRRRFPQYAAIRNLPFKIVSGWEDSDVIVLSAAADMTEWVHAPSNRRIIVDLPDAFLDERRGLRRSFRGLAKWAGGEVSRPVLNYHRALERLLERADAVVCSTEEQAVRIARHCPNVHPILDLHVEFECLPPTRRTSDRLDIVWEGLTATLPAIQPMLPALRALASQIDVCLHLVTDLQSPRYMNRFFSRQTADLVSDWGVEVKLHQWSIDTLIKVASGCEIAIVPVDLTDPMAVGKPENRMRIFWRLGLPVVASASPANVRAASLAGLSDRVLCSTVEDWRRILESLHARPEDRLAIAVAGQAAALTAYSGESLVRRWDRLFETL</sequence>
<gene>
    <name evidence="1" type="ORF">METZ01_LOCUS110004</name>
</gene>
<evidence type="ECO:0000313" key="1">
    <source>
        <dbReference type="EMBL" id="SVA57150.1"/>
    </source>
</evidence>